<feature type="repeat" description="PPR" evidence="5">
    <location>
        <begin position="635"/>
        <end position="669"/>
    </location>
</feature>
<dbReference type="Pfam" id="PF01535">
    <property type="entry name" value="PPR"/>
    <property type="match status" value="2"/>
</dbReference>
<feature type="repeat" description="PPR" evidence="5">
    <location>
        <begin position="820"/>
        <end position="854"/>
    </location>
</feature>
<dbReference type="PROSITE" id="PS51375">
    <property type="entry name" value="PPR"/>
    <property type="match status" value="5"/>
</dbReference>
<evidence type="ECO:0000256" key="3">
    <source>
        <dbReference type="ARBA" id="ARBA00044493"/>
    </source>
</evidence>
<evidence type="ECO:0000256" key="2">
    <source>
        <dbReference type="ARBA" id="ARBA00022737"/>
    </source>
</evidence>
<dbReference type="GO" id="GO:0031930">
    <property type="term" value="P:mitochondria-nucleus signaling pathway"/>
    <property type="evidence" value="ECO:0007669"/>
    <property type="project" value="TreeGrafter"/>
</dbReference>
<dbReference type="STRING" id="68775.A0A5C3MHA9"/>
<sequence length="1246" mass="139771">MVEPFAAVIINSMLPGRQVFKKSTSLSSIARVVTSTTRPSMVSNFFTPVPRTAKGKEKAVDYGDNVYAAPVSQCQEWSCCVRHSIWCAGNRVDMLQELVPVEERIPTRRREQSYRQRYRSLRHRSLTSGNHGGQRRHASSISSNPSEAGPSSSSTSYRDVANEWREEQHLEQSSPLQVSESLTAIRGSVDHEPPDLEFPQEEEHASRLGAKVTDPELEEGHAISPQDQQTPMHTPHDITRPPDITAHMELFGQFIRSQTFDLESGWDVYSTVSQSGDLELVPSKVLLQFVAHMVAGVEQLSKGNFPTTDVHGWASRIKDILEDSSLSERSLPAHVVWRQCLIGRVAAVLDDVSGATLVLRTAQRGVAGRHDEEALLSLYSAVFLTIARNKDDEAVLTFLMQEWPVIGSRLAEWVPPWSKTKGQPKEAFILTVRNVMLNIRDPVRSFDILRGRDDTIRSSIGNLLIDTLIGAGLARDAYALLLKLRKQNLSIPLDLQCELVKTLVKRGPLESAVALFASITPQPTLRIYLSTGLILNSHLGDTVRTEEFYNSLVESNLATKRDVAMLMYAYAKQGRTAHVTTLFDDFFPKLDSGLRENNPTIFHYSVVIYGHAQRADFEGMNAWLEEMAMAGLKPNSYIFSTVLKSFALRGDLNSISAVLQQMRAAGVFPNAVVYTIVITLLAHRKDPVGAEAVYKRAVAEGVQPDRVMVTSLMNAHVEAGSWKGVIRVFDYLKTTNLRRLKLTVEVYNTLMKAYVFIGAPFRIVADLFSRLLQSSVIPDSYTYALLIQSACDAGKMDVASDIFWEMDTLGQSRPASGLVNAYTLTILMAGFLRKGDKVRAKAVYDEMNERGIQPTSITFGRILRAYGYEKTEESMQIAEAFVKSLMEGPAENRLWEHHAHGRDSALAQIYGPLLDAYAKMKQVEDVERLFHDMLKAGGEPSLGILANVLDAYRRTFNIDRILELWPQIFDLGLRYAKADSLFEGSDFDITRSRLQSNILCIPLSIYIDALSAAGLHAAIAEVWKRFQVHGFSFDSHNWNHMAVALIRAGEPARAFEVLERVIIPYQLQSEKLRGAREPSPSSPLSFDEPAEPETLVEEALSKPPLRHTKRRRVTVRIATARLANNAQLDEELEGGDFAHPLHVLHQVAPSWNIWRPHNATLAVLLLVIHRLQSGSIIQAVKPRTEADADDEIDRDEEEMERGRELSQQMLIMIETKYPKTLAAVLDFERTEMLRLGDKYQSTYNWR</sequence>
<accession>A0A5C3MHA9</accession>
<feature type="compositionally biased region" description="Basic residues" evidence="6">
    <location>
        <begin position="116"/>
        <end position="125"/>
    </location>
</feature>
<evidence type="ECO:0000256" key="4">
    <source>
        <dbReference type="ARBA" id="ARBA00044511"/>
    </source>
</evidence>
<feature type="domain" description="PROP1-like PPR" evidence="7">
    <location>
        <begin position="622"/>
        <end position="735"/>
    </location>
</feature>
<feature type="compositionally biased region" description="Low complexity" evidence="6">
    <location>
        <begin position="139"/>
        <end position="156"/>
    </location>
</feature>
<dbReference type="InterPro" id="IPR011990">
    <property type="entry name" value="TPR-like_helical_dom_sf"/>
</dbReference>
<keyword evidence="2" id="KW-0677">Repeat</keyword>
<dbReference type="PANTHER" id="PTHR47936:SF1">
    <property type="entry name" value="PENTATRICOPEPTIDE REPEAT-CONTAINING PROTEIN GUN1, CHLOROPLASTIC"/>
    <property type="match status" value="1"/>
</dbReference>
<dbReference type="Proteomes" id="UP000308652">
    <property type="component" value="Unassembled WGS sequence"/>
</dbReference>
<dbReference type="Pfam" id="PF13041">
    <property type="entry name" value="PPR_2"/>
    <property type="match status" value="1"/>
</dbReference>
<evidence type="ECO:0000256" key="5">
    <source>
        <dbReference type="PROSITE-ProRule" id="PRU00708"/>
    </source>
</evidence>
<dbReference type="Gene3D" id="1.25.40.10">
    <property type="entry name" value="Tetratricopeptide repeat domain"/>
    <property type="match status" value="3"/>
</dbReference>
<feature type="repeat" description="PPR" evidence="5">
    <location>
        <begin position="670"/>
        <end position="704"/>
    </location>
</feature>
<reference evidence="8 9" key="1">
    <citation type="journal article" date="2019" name="Nat. Ecol. Evol.">
        <title>Megaphylogeny resolves global patterns of mushroom evolution.</title>
        <authorList>
            <person name="Varga T."/>
            <person name="Krizsan K."/>
            <person name="Foldi C."/>
            <person name="Dima B."/>
            <person name="Sanchez-Garcia M."/>
            <person name="Sanchez-Ramirez S."/>
            <person name="Szollosi G.J."/>
            <person name="Szarkandi J.G."/>
            <person name="Papp V."/>
            <person name="Albert L."/>
            <person name="Andreopoulos W."/>
            <person name="Angelini C."/>
            <person name="Antonin V."/>
            <person name="Barry K.W."/>
            <person name="Bougher N.L."/>
            <person name="Buchanan P."/>
            <person name="Buyck B."/>
            <person name="Bense V."/>
            <person name="Catcheside P."/>
            <person name="Chovatia M."/>
            <person name="Cooper J."/>
            <person name="Damon W."/>
            <person name="Desjardin D."/>
            <person name="Finy P."/>
            <person name="Geml J."/>
            <person name="Haridas S."/>
            <person name="Hughes K."/>
            <person name="Justo A."/>
            <person name="Karasinski D."/>
            <person name="Kautmanova I."/>
            <person name="Kiss B."/>
            <person name="Kocsube S."/>
            <person name="Kotiranta H."/>
            <person name="LaButti K.M."/>
            <person name="Lechner B.E."/>
            <person name="Liimatainen K."/>
            <person name="Lipzen A."/>
            <person name="Lukacs Z."/>
            <person name="Mihaltcheva S."/>
            <person name="Morgado L.N."/>
            <person name="Niskanen T."/>
            <person name="Noordeloos M.E."/>
            <person name="Ohm R.A."/>
            <person name="Ortiz-Santana B."/>
            <person name="Ovrebo C."/>
            <person name="Racz N."/>
            <person name="Riley R."/>
            <person name="Savchenko A."/>
            <person name="Shiryaev A."/>
            <person name="Soop K."/>
            <person name="Spirin V."/>
            <person name="Szebenyi C."/>
            <person name="Tomsovsky M."/>
            <person name="Tulloss R.E."/>
            <person name="Uehling J."/>
            <person name="Grigoriev I.V."/>
            <person name="Vagvolgyi C."/>
            <person name="Papp T."/>
            <person name="Martin F.M."/>
            <person name="Miettinen O."/>
            <person name="Hibbett D.S."/>
            <person name="Nagy L.G."/>
        </authorList>
    </citation>
    <scope>NUCLEOTIDE SEQUENCE [LARGE SCALE GENOMIC DNA]</scope>
    <source>
        <strain evidence="8 9">CBS 166.37</strain>
    </source>
</reference>
<evidence type="ECO:0000313" key="9">
    <source>
        <dbReference type="Proteomes" id="UP000308652"/>
    </source>
</evidence>
<dbReference type="NCBIfam" id="TIGR00756">
    <property type="entry name" value="PPR"/>
    <property type="match status" value="3"/>
</dbReference>
<proteinExistence type="inferred from homology"/>
<dbReference type="InterPro" id="IPR033443">
    <property type="entry name" value="PROP1-like_PPR_dom"/>
</dbReference>
<evidence type="ECO:0000256" key="1">
    <source>
        <dbReference type="ARBA" id="ARBA00006192"/>
    </source>
</evidence>
<evidence type="ECO:0000256" key="6">
    <source>
        <dbReference type="SAM" id="MobiDB-lite"/>
    </source>
</evidence>
<comment type="similarity">
    <text evidence="1">Belongs to the CCM1 family.</text>
</comment>
<dbReference type="InterPro" id="IPR002885">
    <property type="entry name" value="PPR_rpt"/>
</dbReference>
<comment type="function">
    <text evidence="3">Regulates mitochondrial small subunit maturation by controlling 15S rRNA 5'-end processing. Localizes to the 5' precursor of the 15S rRNA in a position that is subsequently occupied by mS47 in the mature yeast mtSSU. Uses structure and sequence-specific RNA recognition, binding to a single-stranded region of the precursor and specifically recognizing bases -6 to -1. The exchange of Ccm1 for mS47 is coupled to the irreversible removal of precursor rRNA that is accompanied by conformational changes of the mitoribosomal proteins uS5m and mS26. These conformational changes signal completion of 5'-end rRNA processing through protection of the mature 5'-end of the 15S rRNA and stabilization of mS47. The removal of the 5' precursor together with the dissociation of Ccm1 may be catalyzed by the 5'-3' exoribonuclease Pet127. Involved in the specific removal of group I introns in mitochondrial encoded transcripts.</text>
</comment>
<protein>
    <recommendedName>
        <fullName evidence="7">PROP1-like PPR domain-containing protein</fullName>
    </recommendedName>
</protein>
<feature type="repeat" description="PPR" evidence="5">
    <location>
        <begin position="906"/>
        <end position="940"/>
    </location>
</feature>
<dbReference type="OrthoDB" id="185373at2759"/>
<dbReference type="Pfam" id="PF17177">
    <property type="entry name" value="PPR_long"/>
    <property type="match status" value="1"/>
</dbReference>
<dbReference type="EMBL" id="ML213591">
    <property type="protein sequence ID" value="TFK43766.1"/>
    <property type="molecule type" value="Genomic_DNA"/>
</dbReference>
<gene>
    <name evidence="8" type="ORF">BDQ12DRAFT_675515</name>
</gene>
<feature type="region of interest" description="Disordered" evidence="6">
    <location>
        <begin position="110"/>
        <end position="159"/>
    </location>
</feature>
<feature type="repeat" description="PPR" evidence="5">
    <location>
        <begin position="779"/>
        <end position="813"/>
    </location>
</feature>
<feature type="region of interest" description="Disordered" evidence="6">
    <location>
        <begin position="219"/>
        <end position="240"/>
    </location>
</feature>
<comment type="subunit">
    <text evidence="4">Binds to mitochondrial small subunit 15S rRNA.</text>
</comment>
<dbReference type="AlphaFoldDB" id="A0A5C3MHA9"/>
<organism evidence="8 9">
    <name type="scientific">Crucibulum laeve</name>
    <dbReference type="NCBI Taxonomy" id="68775"/>
    <lineage>
        <taxon>Eukaryota</taxon>
        <taxon>Fungi</taxon>
        <taxon>Dikarya</taxon>
        <taxon>Basidiomycota</taxon>
        <taxon>Agaricomycotina</taxon>
        <taxon>Agaricomycetes</taxon>
        <taxon>Agaricomycetidae</taxon>
        <taxon>Agaricales</taxon>
        <taxon>Agaricineae</taxon>
        <taxon>Nidulariaceae</taxon>
        <taxon>Crucibulum</taxon>
    </lineage>
</organism>
<evidence type="ECO:0000313" key="8">
    <source>
        <dbReference type="EMBL" id="TFK43766.1"/>
    </source>
</evidence>
<dbReference type="PANTHER" id="PTHR47936">
    <property type="entry name" value="PPR_LONG DOMAIN-CONTAINING PROTEIN"/>
    <property type="match status" value="1"/>
</dbReference>
<feature type="region of interest" description="Disordered" evidence="6">
    <location>
        <begin position="1073"/>
        <end position="1103"/>
    </location>
</feature>
<keyword evidence="9" id="KW-1185">Reference proteome</keyword>
<evidence type="ECO:0000259" key="7">
    <source>
        <dbReference type="Pfam" id="PF17177"/>
    </source>
</evidence>
<name>A0A5C3MHA9_9AGAR</name>